<comment type="caution">
    <text evidence="2">The sequence shown here is derived from an EMBL/GenBank/DDBJ whole genome shotgun (WGS) entry which is preliminary data.</text>
</comment>
<evidence type="ECO:0000313" key="2">
    <source>
        <dbReference type="EMBL" id="HIU53386.1"/>
    </source>
</evidence>
<proteinExistence type="predicted"/>
<dbReference type="Gene3D" id="3.60.40.10">
    <property type="entry name" value="PPM-type phosphatase domain"/>
    <property type="match status" value="1"/>
</dbReference>
<dbReference type="AlphaFoldDB" id="A0A9D1M4A2"/>
<evidence type="ECO:0000313" key="3">
    <source>
        <dbReference type="Proteomes" id="UP000824107"/>
    </source>
</evidence>
<organism evidence="2 3">
    <name type="scientific">Candidatus Scatocola faecipullorum</name>
    <dbReference type="NCBI Taxonomy" id="2840917"/>
    <lineage>
        <taxon>Bacteria</taxon>
        <taxon>Pseudomonadati</taxon>
        <taxon>Pseudomonadota</taxon>
        <taxon>Alphaproteobacteria</taxon>
        <taxon>Rhodospirillales</taxon>
        <taxon>Rhodospirillaceae</taxon>
        <taxon>Rhodospirillaceae incertae sedis</taxon>
        <taxon>Candidatus Scatocola</taxon>
    </lineage>
</organism>
<dbReference type="EMBL" id="DVNC01000029">
    <property type="protein sequence ID" value="HIU53386.1"/>
    <property type="molecule type" value="Genomic_DNA"/>
</dbReference>
<sequence>MKTNNIKVLAASLAGPLHNSKNLPCQDYCKFSTEGKNFVAVVSDGAGSSKYGKIGARVVCNTLTDLLPNADFRNAREAVVKAIMIARNKLMRHRLNKTKNEESLVDFAATVVGVIYHRNKGLFFHIGDGAALAFHQENFEHFTASRPENGAFSCETYFYTMDDWRDSLRFTSFDKAHTIFLMSDGLTNFTFSSDFRQIEKNFLVPIDNFLSQATNRRKARRALENTLNTAKARKLNSDDKTLLWVKL</sequence>
<evidence type="ECO:0000259" key="1">
    <source>
        <dbReference type="Pfam" id="PF13672"/>
    </source>
</evidence>
<dbReference type="SUPFAM" id="SSF81606">
    <property type="entry name" value="PP2C-like"/>
    <property type="match status" value="1"/>
</dbReference>
<reference evidence="2" key="1">
    <citation type="submission" date="2020-10" db="EMBL/GenBank/DDBJ databases">
        <authorList>
            <person name="Gilroy R."/>
        </authorList>
    </citation>
    <scope>NUCLEOTIDE SEQUENCE</scope>
    <source>
        <strain evidence="2">ChiW3-316</strain>
    </source>
</reference>
<protein>
    <submittedName>
        <fullName evidence="2">Protein phosphatase 2C domain-containing protein</fullName>
    </submittedName>
</protein>
<gene>
    <name evidence="2" type="ORF">IAD20_04840</name>
</gene>
<reference evidence="2" key="2">
    <citation type="journal article" date="2021" name="PeerJ">
        <title>Extensive microbial diversity within the chicken gut microbiome revealed by metagenomics and culture.</title>
        <authorList>
            <person name="Gilroy R."/>
            <person name="Ravi A."/>
            <person name="Getino M."/>
            <person name="Pursley I."/>
            <person name="Horton D.L."/>
            <person name="Alikhan N.F."/>
            <person name="Baker D."/>
            <person name="Gharbi K."/>
            <person name="Hall N."/>
            <person name="Watson M."/>
            <person name="Adriaenssens E.M."/>
            <person name="Foster-Nyarko E."/>
            <person name="Jarju S."/>
            <person name="Secka A."/>
            <person name="Antonio M."/>
            <person name="Oren A."/>
            <person name="Chaudhuri R.R."/>
            <person name="La Ragione R."/>
            <person name="Hildebrand F."/>
            <person name="Pallen M.J."/>
        </authorList>
    </citation>
    <scope>NUCLEOTIDE SEQUENCE</scope>
    <source>
        <strain evidence="2">ChiW3-316</strain>
    </source>
</reference>
<dbReference type="Pfam" id="PF13672">
    <property type="entry name" value="PP2C_2"/>
    <property type="match status" value="1"/>
</dbReference>
<accession>A0A9D1M4A2</accession>
<dbReference type="InterPro" id="IPR001932">
    <property type="entry name" value="PPM-type_phosphatase-like_dom"/>
</dbReference>
<dbReference type="InterPro" id="IPR036457">
    <property type="entry name" value="PPM-type-like_dom_sf"/>
</dbReference>
<name>A0A9D1M4A2_9PROT</name>
<dbReference type="Proteomes" id="UP000824107">
    <property type="component" value="Unassembled WGS sequence"/>
</dbReference>
<feature type="domain" description="PPM-type phosphatase" evidence="1">
    <location>
        <begin position="15"/>
        <end position="227"/>
    </location>
</feature>